<name>L9ZHN4_9EURY</name>
<dbReference type="Pfam" id="PF13380">
    <property type="entry name" value="CoA_binding_2"/>
    <property type="match status" value="1"/>
</dbReference>
<evidence type="ECO:0000259" key="1">
    <source>
        <dbReference type="SMART" id="SM00881"/>
    </source>
</evidence>
<feature type="domain" description="CoA-binding" evidence="1">
    <location>
        <begin position="12"/>
        <end position="105"/>
    </location>
</feature>
<gene>
    <name evidence="2" type="ORF">C484_21077</name>
</gene>
<protein>
    <submittedName>
        <fullName evidence="2">CoA-binding domain protein</fullName>
    </submittedName>
</protein>
<dbReference type="Proteomes" id="UP000011648">
    <property type="component" value="Unassembled WGS sequence"/>
</dbReference>
<dbReference type="InterPro" id="IPR036291">
    <property type="entry name" value="NAD(P)-bd_dom_sf"/>
</dbReference>
<organism evidence="2 3">
    <name type="scientific">Natrialba taiwanensis DSM 12281</name>
    <dbReference type="NCBI Taxonomy" id="1230458"/>
    <lineage>
        <taxon>Archaea</taxon>
        <taxon>Methanobacteriati</taxon>
        <taxon>Methanobacteriota</taxon>
        <taxon>Stenosarchaea group</taxon>
        <taxon>Halobacteria</taxon>
        <taxon>Halobacteriales</taxon>
        <taxon>Natrialbaceae</taxon>
        <taxon>Natrialba</taxon>
    </lineage>
</organism>
<dbReference type="PANTHER" id="PTHR33303:SF2">
    <property type="entry name" value="COA-BINDING DOMAIN-CONTAINING PROTEIN"/>
    <property type="match status" value="1"/>
</dbReference>
<dbReference type="InterPro" id="IPR003781">
    <property type="entry name" value="CoA-bd"/>
</dbReference>
<dbReference type="AlphaFoldDB" id="L9ZHN4"/>
<dbReference type="PANTHER" id="PTHR33303">
    <property type="entry name" value="CYTOPLASMIC PROTEIN-RELATED"/>
    <property type="match status" value="1"/>
</dbReference>
<evidence type="ECO:0000313" key="2">
    <source>
        <dbReference type="EMBL" id="ELY85097.1"/>
    </source>
</evidence>
<comment type="caution">
    <text evidence="2">The sequence shown here is derived from an EMBL/GenBank/DDBJ whole genome shotgun (WGS) entry which is preliminary data.</text>
</comment>
<dbReference type="STRING" id="1230458.C484_21077"/>
<dbReference type="RefSeq" id="WP_006827780.1">
    <property type="nucleotide sequence ID" value="NZ_AOIL01000069.1"/>
</dbReference>
<sequence length="141" mass="15494">MPLESDAALREILGLETIAVVGCSRTPGKAAHDVPAYLRDHGYDVIPVNPFADEIFGRNALDTLADVEDEIDIVCVFRPSEEVAGVVETALERTDADVIWTQQGIRDAEAAARAEEAGRQVVQDRCMKVEHRRLHAESSRV</sequence>
<dbReference type="SMART" id="SM00881">
    <property type="entry name" value="CoA_binding"/>
    <property type="match status" value="1"/>
</dbReference>
<dbReference type="Gene3D" id="3.40.50.720">
    <property type="entry name" value="NAD(P)-binding Rossmann-like Domain"/>
    <property type="match status" value="1"/>
</dbReference>
<keyword evidence="3" id="KW-1185">Reference proteome</keyword>
<accession>L9ZHN4</accession>
<evidence type="ECO:0000313" key="3">
    <source>
        <dbReference type="Proteomes" id="UP000011648"/>
    </source>
</evidence>
<dbReference type="SUPFAM" id="SSF51735">
    <property type="entry name" value="NAD(P)-binding Rossmann-fold domains"/>
    <property type="match status" value="1"/>
</dbReference>
<dbReference type="OrthoDB" id="42776at2157"/>
<reference evidence="2 3" key="1">
    <citation type="journal article" date="2014" name="PLoS Genet.">
        <title>Phylogenetically driven sequencing of extremely halophilic archaea reveals strategies for static and dynamic osmo-response.</title>
        <authorList>
            <person name="Becker E.A."/>
            <person name="Seitzer P.M."/>
            <person name="Tritt A."/>
            <person name="Larsen D."/>
            <person name="Krusor M."/>
            <person name="Yao A.I."/>
            <person name="Wu D."/>
            <person name="Madern D."/>
            <person name="Eisen J.A."/>
            <person name="Darling A.E."/>
            <person name="Facciotti M.T."/>
        </authorList>
    </citation>
    <scope>NUCLEOTIDE SEQUENCE [LARGE SCALE GENOMIC DNA]</scope>
    <source>
        <strain evidence="2 3">DSM 12281</strain>
    </source>
</reference>
<proteinExistence type="predicted"/>
<dbReference type="EMBL" id="AOIL01000069">
    <property type="protein sequence ID" value="ELY85097.1"/>
    <property type="molecule type" value="Genomic_DNA"/>
</dbReference>
<dbReference type="PATRIC" id="fig|1230458.4.peg.4249"/>